<dbReference type="Proteomes" id="UP001293718">
    <property type="component" value="Unassembled WGS sequence"/>
</dbReference>
<dbReference type="NCBIfam" id="TIGR03737">
    <property type="entry name" value="PRTRC_B"/>
    <property type="match status" value="1"/>
</dbReference>
<geneLocation type="plasmid" evidence="1">
    <name>unnamed</name>
</geneLocation>
<evidence type="ECO:0000313" key="2">
    <source>
        <dbReference type="Proteomes" id="UP001293718"/>
    </source>
</evidence>
<sequence>MAQPAFTIHEEREGAVQLRKALLVYERKDRYGNPGQCHVTVHRVMSGEDGPIILSGHALTVQASTRLVRELSRQPRKGGFTPPELLYWSGDVVAWWAPPAARHIAIRNEAMGAPERGEVVPHPGLVFCVNGNKGWYVWAVRGTDRPTPQTALFQAPYLNVWQGGQICIGNVTVPSGSPVEQIEAWNRCFFGSFFTHTNAAGNLLKYPGGTYAFWRDMLDGKFSKFPEWVLKTLNTTLAKQIAAV</sequence>
<dbReference type="Pfam" id="PF14460">
    <property type="entry name" value="Prok-E2_D"/>
    <property type="match status" value="1"/>
</dbReference>
<gene>
    <name evidence="1" type="ORF">SM757_00315</name>
</gene>
<organism evidence="1 2">
    <name type="scientific">Azohydromonas lata</name>
    <dbReference type="NCBI Taxonomy" id="45677"/>
    <lineage>
        <taxon>Bacteria</taxon>
        <taxon>Pseudomonadati</taxon>
        <taxon>Pseudomonadota</taxon>
        <taxon>Betaproteobacteria</taxon>
        <taxon>Burkholderiales</taxon>
        <taxon>Sphaerotilaceae</taxon>
        <taxon>Azohydromonas</taxon>
    </lineage>
</organism>
<accession>A0ABU5I830</accession>
<keyword evidence="2" id="KW-1185">Reference proteome</keyword>
<comment type="caution">
    <text evidence="1">The sequence shown here is derived from an EMBL/GenBank/DDBJ whole genome shotgun (WGS) entry which is preliminary data.</text>
</comment>
<name>A0ABU5I830_9BURK</name>
<keyword evidence="1" id="KW-0614">Plasmid</keyword>
<protein>
    <submittedName>
        <fullName evidence="1">PRTRC system protein B</fullName>
    </submittedName>
</protein>
<proteinExistence type="predicted"/>
<dbReference type="InterPro" id="IPR032787">
    <property type="entry name" value="Prok-E2_D"/>
</dbReference>
<dbReference type="RefSeq" id="WP_322464104.1">
    <property type="nucleotide sequence ID" value="NZ_JAXOJX010000001.1"/>
</dbReference>
<evidence type="ECO:0000313" key="1">
    <source>
        <dbReference type="EMBL" id="MDZ5455004.1"/>
    </source>
</evidence>
<dbReference type="InterPro" id="IPR022280">
    <property type="entry name" value="PRTRC_protein-B"/>
</dbReference>
<dbReference type="EMBL" id="JAXOJX010000001">
    <property type="protein sequence ID" value="MDZ5455004.1"/>
    <property type="molecule type" value="Genomic_DNA"/>
</dbReference>
<reference evidence="1 2" key="1">
    <citation type="submission" date="2023-11" db="EMBL/GenBank/DDBJ databases">
        <title>Draft genome of Azohydromonas lata strain H1 (DSM1123), a polyhydroxyalkanoate producer.</title>
        <authorList>
            <person name="Traversa D."/>
            <person name="D'Addabbo P."/>
            <person name="Pazzani C."/>
            <person name="Manzari C."/>
            <person name="Chiara M."/>
            <person name="Scrascia M."/>
        </authorList>
    </citation>
    <scope>NUCLEOTIDE SEQUENCE [LARGE SCALE GENOMIC DNA]</scope>
    <source>
        <strain evidence="1 2">H1</strain>
        <plasmid evidence="1">unnamed</plasmid>
    </source>
</reference>